<sequence length="108" mass="12360">MNALDKFQIATIRKKTINAKYLVILAKYSDTMQQLIQLIEKEKLGNQPAKQYTLIIDDKQVVHGALFVIKTTKKTFKLMIPAPFHEAVLKEQVTINTLIKHPQVMLLA</sequence>
<dbReference type="AlphaFoldDB" id="A0A2X2KTG7"/>
<gene>
    <name evidence="1" type="ORF">NCTC11343_01941</name>
</gene>
<name>A0A2X2KTG7_SPHMU</name>
<dbReference type="EMBL" id="UAUU01000008">
    <property type="protein sequence ID" value="SPZ85379.1"/>
    <property type="molecule type" value="Genomic_DNA"/>
</dbReference>
<evidence type="ECO:0000313" key="2">
    <source>
        <dbReference type="Proteomes" id="UP000251241"/>
    </source>
</evidence>
<dbReference type="Proteomes" id="UP000251241">
    <property type="component" value="Unassembled WGS sequence"/>
</dbReference>
<proteinExistence type="predicted"/>
<reference evidence="1 2" key="1">
    <citation type="submission" date="2018-06" db="EMBL/GenBank/DDBJ databases">
        <authorList>
            <consortium name="Pathogen Informatics"/>
            <person name="Doyle S."/>
        </authorList>
    </citation>
    <scope>NUCLEOTIDE SEQUENCE [LARGE SCALE GENOMIC DNA]</scope>
    <source>
        <strain evidence="1 2">NCTC11343</strain>
    </source>
</reference>
<evidence type="ECO:0000313" key="1">
    <source>
        <dbReference type="EMBL" id="SPZ85379.1"/>
    </source>
</evidence>
<accession>A0A2X2KTG7</accession>
<organism evidence="1 2">
    <name type="scientific">Sphingobacterium multivorum</name>
    <dbReference type="NCBI Taxonomy" id="28454"/>
    <lineage>
        <taxon>Bacteria</taxon>
        <taxon>Pseudomonadati</taxon>
        <taxon>Bacteroidota</taxon>
        <taxon>Sphingobacteriia</taxon>
        <taxon>Sphingobacteriales</taxon>
        <taxon>Sphingobacteriaceae</taxon>
        <taxon>Sphingobacterium</taxon>
    </lineage>
</organism>
<protein>
    <submittedName>
        <fullName evidence="1">Uncharacterized protein</fullName>
    </submittedName>
</protein>